<dbReference type="GO" id="GO:0046872">
    <property type="term" value="F:metal ion binding"/>
    <property type="evidence" value="ECO:0007669"/>
    <property type="project" value="UniProtKB-KW"/>
</dbReference>
<dbReference type="GO" id="GO:0005524">
    <property type="term" value="F:ATP binding"/>
    <property type="evidence" value="ECO:0007669"/>
    <property type="project" value="UniProtKB-KW"/>
</dbReference>
<dbReference type="Pfam" id="PF13177">
    <property type="entry name" value="DNA_pol3_delta2"/>
    <property type="match status" value="1"/>
</dbReference>
<dbReference type="InterPro" id="IPR027417">
    <property type="entry name" value="P-loop_NTPase"/>
</dbReference>
<accession>A0A3B1D8A0</accession>
<dbReference type="GO" id="GO:0009360">
    <property type="term" value="C:DNA polymerase III complex"/>
    <property type="evidence" value="ECO:0007669"/>
    <property type="project" value="InterPro"/>
</dbReference>
<evidence type="ECO:0000259" key="13">
    <source>
        <dbReference type="SMART" id="SM00382"/>
    </source>
</evidence>
<dbReference type="GO" id="GO:0003887">
    <property type="term" value="F:DNA-directed DNA polymerase activity"/>
    <property type="evidence" value="ECO:0007669"/>
    <property type="project" value="UniProtKB-KW"/>
</dbReference>
<dbReference type="CDD" id="cd00009">
    <property type="entry name" value="AAA"/>
    <property type="match status" value="1"/>
</dbReference>
<feature type="region of interest" description="Disordered" evidence="12">
    <location>
        <begin position="522"/>
        <end position="546"/>
    </location>
</feature>
<dbReference type="PANTHER" id="PTHR11669">
    <property type="entry name" value="REPLICATION FACTOR C / DNA POLYMERASE III GAMMA-TAU SUBUNIT"/>
    <property type="match status" value="1"/>
</dbReference>
<keyword evidence="8" id="KW-0862">Zinc</keyword>
<keyword evidence="3 14" id="KW-0808">Transferase</keyword>
<dbReference type="GO" id="GO:0006261">
    <property type="term" value="P:DNA-templated DNA replication"/>
    <property type="evidence" value="ECO:0007669"/>
    <property type="project" value="TreeGrafter"/>
</dbReference>
<comment type="similarity">
    <text evidence="1">Belongs to the DnaX/STICHEL family.</text>
</comment>
<protein>
    <recommendedName>
        <fullName evidence="2">DNA-directed DNA polymerase</fullName>
        <ecNumber evidence="2">2.7.7.7</ecNumber>
    </recommendedName>
</protein>
<dbReference type="SUPFAM" id="SSF48019">
    <property type="entry name" value="post-AAA+ oligomerization domain-like"/>
    <property type="match status" value="1"/>
</dbReference>
<feature type="compositionally biased region" description="Basic and acidic residues" evidence="12">
    <location>
        <begin position="525"/>
        <end position="540"/>
    </location>
</feature>
<evidence type="ECO:0000256" key="4">
    <source>
        <dbReference type="ARBA" id="ARBA00022695"/>
    </source>
</evidence>
<dbReference type="Gene3D" id="1.20.272.10">
    <property type="match status" value="1"/>
</dbReference>
<evidence type="ECO:0000256" key="8">
    <source>
        <dbReference type="ARBA" id="ARBA00022833"/>
    </source>
</evidence>
<dbReference type="InterPro" id="IPR008921">
    <property type="entry name" value="DNA_pol3_clamp-load_cplx_C"/>
</dbReference>
<dbReference type="EMBL" id="UOGG01000198">
    <property type="protein sequence ID" value="VAX32374.1"/>
    <property type="molecule type" value="Genomic_DNA"/>
</dbReference>
<reference evidence="14" key="1">
    <citation type="submission" date="2018-06" db="EMBL/GenBank/DDBJ databases">
        <authorList>
            <person name="Zhirakovskaya E."/>
        </authorList>
    </citation>
    <scope>NUCLEOTIDE SEQUENCE</scope>
</reference>
<dbReference type="InterPro" id="IPR005790">
    <property type="entry name" value="DNA_polIII_delta"/>
</dbReference>
<keyword evidence="4 14" id="KW-0548">Nucleotidyltransferase</keyword>
<dbReference type="CDD" id="cd18137">
    <property type="entry name" value="HLD_clamp_pol_III_gamma_tau"/>
    <property type="match status" value="1"/>
</dbReference>
<dbReference type="InterPro" id="IPR012763">
    <property type="entry name" value="DNA_pol_III_sug/sutau_N"/>
</dbReference>
<dbReference type="FunFam" id="3.40.50.300:FF:000014">
    <property type="entry name" value="DNA polymerase III subunit gamma/tau"/>
    <property type="match status" value="1"/>
</dbReference>
<dbReference type="SMART" id="SM00382">
    <property type="entry name" value="AAA"/>
    <property type="match status" value="1"/>
</dbReference>
<evidence type="ECO:0000256" key="6">
    <source>
        <dbReference type="ARBA" id="ARBA00022723"/>
    </source>
</evidence>
<dbReference type="InterPro" id="IPR003593">
    <property type="entry name" value="AAA+_ATPase"/>
</dbReference>
<gene>
    <name evidence="14" type="ORF">MNBD_NITROSPINAE05-745</name>
</gene>
<feature type="compositionally biased region" description="Polar residues" evidence="12">
    <location>
        <begin position="381"/>
        <end position="397"/>
    </location>
</feature>
<evidence type="ECO:0000256" key="12">
    <source>
        <dbReference type="SAM" id="MobiDB-lite"/>
    </source>
</evidence>
<dbReference type="Pfam" id="PF22608">
    <property type="entry name" value="DNAX_ATPase_lid"/>
    <property type="match status" value="1"/>
</dbReference>
<dbReference type="InterPro" id="IPR050238">
    <property type="entry name" value="DNA_Rep/Repair_Clamp_Loader"/>
</dbReference>
<proteinExistence type="inferred from homology"/>
<dbReference type="NCBIfam" id="TIGR02397">
    <property type="entry name" value="dnaX_nterm"/>
    <property type="match status" value="1"/>
</dbReference>
<evidence type="ECO:0000256" key="2">
    <source>
        <dbReference type="ARBA" id="ARBA00012417"/>
    </source>
</evidence>
<evidence type="ECO:0000256" key="7">
    <source>
        <dbReference type="ARBA" id="ARBA00022741"/>
    </source>
</evidence>
<evidence type="ECO:0000256" key="11">
    <source>
        <dbReference type="ARBA" id="ARBA00049244"/>
    </source>
</evidence>
<dbReference type="FunFam" id="1.10.8.60:FF:000013">
    <property type="entry name" value="DNA polymerase III subunit gamma/tau"/>
    <property type="match status" value="1"/>
</dbReference>
<dbReference type="NCBIfam" id="NF004046">
    <property type="entry name" value="PRK05563.1"/>
    <property type="match status" value="1"/>
</dbReference>
<dbReference type="NCBIfam" id="TIGR01128">
    <property type="entry name" value="holA"/>
    <property type="match status" value="1"/>
</dbReference>
<feature type="compositionally biased region" description="Low complexity" evidence="12">
    <location>
        <begin position="426"/>
        <end position="442"/>
    </location>
</feature>
<evidence type="ECO:0000256" key="5">
    <source>
        <dbReference type="ARBA" id="ARBA00022705"/>
    </source>
</evidence>
<dbReference type="InterPro" id="IPR022754">
    <property type="entry name" value="DNA_pol_III_gamma-3"/>
</dbReference>
<dbReference type="PANTHER" id="PTHR11669:SF0">
    <property type="entry name" value="PROTEIN STICHEL-LIKE 2"/>
    <property type="match status" value="1"/>
</dbReference>
<keyword evidence="6" id="KW-0479">Metal-binding</keyword>
<evidence type="ECO:0000313" key="14">
    <source>
        <dbReference type="EMBL" id="VAX32374.1"/>
    </source>
</evidence>
<evidence type="ECO:0000256" key="1">
    <source>
        <dbReference type="ARBA" id="ARBA00006360"/>
    </source>
</evidence>
<dbReference type="GO" id="GO:0003677">
    <property type="term" value="F:DNA binding"/>
    <property type="evidence" value="ECO:0007669"/>
    <property type="project" value="InterPro"/>
</dbReference>
<organism evidence="14">
    <name type="scientific">hydrothermal vent metagenome</name>
    <dbReference type="NCBI Taxonomy" id="652676"/>
    <lineage>
        <taxon>unclassified sequences</taxon>
        <taxon>metagenomes</taxon>
        <taxon>ecological metagenomes</taxon>
    </lineage>
</organism>
<dbReference type="Gene3D" id="1.10.8.60">
    <property type="match status" value="1"/>
</dbReference>
<dbReference type="SUPFAM" id="SSF52540">
    <property type="entry name" value="P-loop containing nucleoside triphosphate hydrolases"/>
    <property type="match status" value="1"/>
</dbReference>
<dbReference type="Gene3D" id="3.40.50.300">
    <property type="entry name" value="P-loop containing nucleotide triphosphate hydrolases"/>
    <property type="match status" value="1"/>
</dbReference>
<feature type="domain" description="AAA+ ATPase" evidence="13">
    <location>
        <begin position="37"/>
        <end position="178"/>
    </location>
</feature>
<sequence>MEFQVSARKWRPQKFAELIGQEHIVQTLVNAITLERVAHAYLFSGTRGVGKTTTARIFAKALNCQNPQASEPCDECTHCVEIRQGSSLDVQEIDGASNNGVAEVRELIENIQYAASSCQYRVYIIDEVHMLSKNAFNALLKTLEEPPEKVVFIFATTEQNKIPETILSRCQCFEFKPLTHQQIVRQLDLIVKNDGIEMDRRSLDEIAKNGSGSMRDAQSLLDQVIAFSGKKVEPGSVESVLGIVGQKALESFIDTLIAGDSAGLIDQVQEIANTGKDLTTFCRDLVGYTRNLMMAQVAKDPEKILDSATSDLKVLKKQSRAMDPDQWQQTFTVLQRTEADMKRSSMARAVFEMALLRLLGVRPCNNIDGLISAINEAETEAGTQVQTQTSLSATPKPTANPEKKTPAEPAPETNVQKASSPIPETEPVASAPQPAVAVSEAEGGVSSADWGRIKQEISGKKSYFAHYLMVCDLVELNDKVIHLRVMDPYTKELIEKEENISVIRAGVQSVCKRDVKVQLSLSTSDDERPAGDNKAEKKTPDGYNNKSKIAESEIIQEALEIFGGVVTR</sequence>
<keyword evidence="7" id="KW-0547">Nucleotide-binding</keyword>
<comment type="catalytic activity">
    <reaction evidence="11">
        <text>DNA(n) + a 2'-deoxyribonucleoside 5'-triphosphate = DNA(n+1) + diphosphate</text>
        <dbReference type="Rhea" id="RHEA:22508"/>
        <dbReference type="Rhea" id="RHEA-COMP:17339"/>
        <dbReference type="Rhea" id="RHEA-COMP:17340"/>
        <dbReference type="ChEBI" id="CHEBI:33019"/>
        <dbReference type="ChEBI" id="CHEBI:61560"/>
        <dbReference type="ChEBI" id="CHEBI:173112"/>
        <dbReference type="EC" id="2.7.7.7"/>
    </reaction>
</comment>
<keyword evidence="9" id="KW-0067">ATP-binding</keyword>
<evidence type="ECO:0000256" key="3">
    <source>
        <dbReference type="ARBA" id="ARBA00022679"/>
    </source>
</evidence>
<dbReference type="EC" id="2.7.7.7" evidence="2"/>
<dbReference type="InterPro" id="IPR045085">
    <property type="entry name" value="HLD_clamp_pol_III_gamma_tau"/>
</dbReference>
<keyword evidence="10" id="KW-0239">DNA-directed DNA polymerase</keyword>
<evidence type="ECO:0000256" key="9">
    <source>
        <dbReference type="ARBA" id="ARBA00022840"/>
    </source>
</evidence>
<keyword evidence="5" id="KW-0235">DNA replication</keyword>
<dbReference type="AlphaFoldDB" id="A0A3B1D8A0"/>
<dbReference type="Pfam" id="PF12169">
    <property type="entry name" value="DNA_pol3_gamma3"/>
    <property type="match status" value="1"/>
</dbReference>
<name>A0A3B1D8A0_9ZZZZ</name>
<feature type="region of interest" description="Disordered" evidence="12">
    <location>
        <begin position="381"/>
        <end position="442"/>
    </location>
</feature>
<evidence type="ECO:0000256" key="10">
    <source>
        <dbReference type="ARBA" id="ARBA00022932"/>
    </source>
</evidence>